<comment type="caution">
    <text evidence="1">The sequence shown here is derived from an EMBL/GenBank/DDBJ whole genome shotgun (WGS) entry which is preliminary data.</text>
</comment>
<keyword evidence="2" id="KW-1185">Reference proteome</keyword>
<accession>A0AAE0LV68</accession>
<name>A0AAE0LV68_9PEZI</name>
<proteinExistence type="predicted"/>
<evidence type="ECO:0000313" key="1">
    <source>
        <dbReference type="EMBL" id="KAK3298728.1"/>
    </source>
</evidence>
<dbReference type="RefSeq" id="XP_062662242.1">
    <property type="nucleotide sequence ID" value="XM_062801533.1"/>
</dbReference>
<evidence type="ECO:0000313" key="2">
    <source>
        <dbReference type="Proteomes" id="UP001278766"/>
    </source>
</evidence>
<dbReference type="EMBL" id="JAUEPN010000002">
    <property type="protein sequence ID" value="KAK3298728.1"/>
    <property type="molecule type" value="Genomic_DNA"/>
</dbReference>
<dbReference type="AlphaFoldDB" id="A0AAE0LV68"/>
<sequence>MNASINVPEAGGTKVEASRRGLQSLPIELLAEICSYFCAHCARNRRGDTWPFDGKHDHGGSFGGPIEVGSRTAGGSVILLNMSRVNKTLHAVAGEYLCHRASLRGPALWCLLNNSWDQPHRAPRIREVEVAYVDIFLSPGDLPRPPPYPCRQYAPRLAFQNLLVAVLQLPSPTLTSLRRLAFSSSPSSHNRLDYTIPLLATAPNLEVLHFYDCGSFHTQPQPLQNLTELKLANTCLSLRDLDILLPPVGPRLCKFNLGQTANTAYRAPGVGFDELIRVLAPWKTTLKELSYTTGERRVLTGPDFRGLSLLRCLDSLEMLCTEACFFYDRPHFTPSEVLNLFASTLPSSICEVKLRGYHHTLNPALRGLLAKVEAGRFRRLRIIDVDADTFDPFRFDYSEVHIAPSWVQSELEAIRASFQAVGVDFVTLNIEYRGDLGY</sequence>
<dbReference type="Proteomes" id="UP001278766">
    <property type="component" value="Unassembled WGS sequence"/>
</dbReference>
<reference evidence="1" key="2">
    <citation type="submission" date="2023-06" db="EMBL/GenBank/DDBJ databases">
        <authorList>
            <consortium name="Lawrence Berkeley National Laboratory"/>
            <person name="Haridas S."/>
            <person name="Hensen N."/>
            <person name="Bonometti L."/>
            <person name="Westerberg I."/>
            <person name="Brannstrom I.O."/>
            <person name="Guillou S."/>
            <person name="Cros-Aarteil S."/>
            <person name="Calhoun S."/>
            <person name="Kuo A."/>
            <person name="Mondo S."/>
            <person name="Pangilinan J."/>
            <person name="Riley R."/>
            <person name="Labutti K."/>
            <person name="Andreopoulos B."/>
            <person name="Lipzen A."/>
            <person name="Chen C."/>
            <person name="Yanf M."/>
            <person name="Daum C."/>
            <person name="Ng V."/>
            <person name="Clum A."/>
            <person name="Steindorff A."/>
            <person name="Ohm R."/>
            <person name="Martin F."/>
            <person name="Silar P."/>
            <person name="Natvig D."/>
            <person name="Lalanne C."/>
            <person name="Gautier V."/>
            <person name="Ament-Velasquez S.L."/>
            <person name="Kruys A."/>
            <person name="Hutchinson M.I."/>
            <person name="Powell A.J."/>
            <person name="Barry K."/>
            <person name="Miller A.N."/>
            <person name="Grigoriev I.V."/>
            <person name="Debuchy R."/>
            <person name="Gladieux P."/>
            <person name="Thoren M.H."/>
            <person name="Johannesson H."/>
        </authorList>
    </citation>
    <scope>NUCLEOTIDE SEQUENCE</scope>
    <source>
        <strain evidence="1">CBS 168.71</strain>
    </source>
</reference>
<reference evidence="1" key="1">
    <citation type="journal article" date="2023" name="Mol. Phylogenet. Evol.">
        <title>Genome-scale phylogeny and comparative genomics of the fungal order Sordariales.</title>
        <authorList>
            <person name="Hensen N."/>
            <person name="Bonometti L."/>
            <person name="Westerberg I."/>
            <person name="Brannstrom I.O."/>
            <person name="Guillou S."/>
            <person name="Cros-Aarteil S."/>
            <person name="Calhoun S."/>
            <person name="Haridas S."/>
            <person name="Kuo A."/>
            <person name="Mondo S."/>
            <person name="Pangilinan J."/>
            <person name="Riley R."/>
            <person name="LaButti K."/>
            <person name="Andreopoulos B."/>
            <person name="Lipzen A."/>
            <person name="Chen C."/>
            <person name="Yan M."/>
            <person name="Daum C."/>
            <person name="Ng V."/>
            <person name="Clum A."/>
            <person name="Steindorff A."/>
            <person name="Ohm R.A."/>
            <person name="Martin F."/>
            <person name="Silar P."/>
            <person name="Natvig D.O."/>
            <person name="Lalanne C."/>
            <person name="Gautier V."/>
            <person name="Ament-Velasquez S.L."/>
            <person name="Kruys A."/>
            <person name="Hutchinson M.I."/>
            <person name="Powell A.J."/>
            <person name="Barry K."/>
            <person name="Miller A.N."/>
            <person name="Grigoriev I.V."/>
            <person name="Debuchy R."/>
            <person name="Gladieux P."/>
            <person name="Hiltunen Thoren M."/>
            <person name="Johannesson H."/>
        </authorList>
    </citation>
    <scope>NUCLEOTIDE SEQUENCE</scope>
    <source>
        <strain evidence="1">CBS 168.71</strain>
    </source>
</reference>
<protein>
    <submittedName>
        <fullName evidence="1">Uncharacterized protein</fullName>
    </submittedName>
</protein>
<gene>
    <name evidence="1" type="ORF">B0H64DRAFT_354360</name>
</gene>
<dbReference type="GeneID" id="87838481"/>
<organism evidence="1 2">
    <name type="scientific">Chaetomium fimeti</name>
    <dbReference type="NCBI Taxonomy" id="1854472"/>
    <lineage>
        <taxon>Eukaryota</taxon>
        <taxon>Fungi</taxon>
        <taxon>Dikarya</taxon>
        <taxon>Ascomycota</taxon>
        <taxon>Pezizomycotina</taxon>
        <taxon>Sordariomycetes</taxon>
        <taxon>Sordariomycetidae</taxon>
        <taxon>Sordariales</taxon>
        <taxon>Chaetomiaceae</taxon>
        <taxon>Chaetomium</taxon>
    </lineage>
</organism>